<evidence type="ECO:0000313" key="6">
    <source>
        <dbReference type="EMBL" id="QNO45673.1"/>
    </source>
</evidence>
<dbReference type="EMBL" id="MT630786">
    <property type="protein sequence ID" value="QNO43047.1"/>
    <property type="molecule type" value="Genomic_DNA"/>
</dbReference>
<evidence type="ECO:0000313" key="3">
    <source>
        <dbReference type="EMBL" id="QNO43047.1"/>
    </source>
</evidence>
<feature type="compositionally biased region" description="Basic and acidic residues" evidence="1">
    <location>
        <begin position="47"/>
        <end position="62"/>
    </location>
</feature>
<sequence>MQSIDIREANGPPKSAKVLAGQDRGCKNGLGGTTASINAVRRSGSRKSPEHQRMFTEKQIRR</sequence>
<dbReference type="EMBL" id="MT631101">
    <property type="protein sequence ID" value="QNO45343.1"/>
    <property type="molecule type" value="Genomic_DNA"/>
</dbReference>
<accession>A0A7G9Y5A4</accession>
<evidence type="ECO:0000313" key="2">
    <source>
        <dbReference type="EMBL" id="QNO42259.1"/>
    </source>
</evidence>
<protein>
    <submittedName>
        <fullName evidence="4">Uncharacterized protein</fullName>
    </submittedName>
</protein>
<evidence type="ECO:0000313" key="5">
    <source>
        <dbReference type="EMBL" id="QNO45343.1"/>
    </source>
</evidence>
<evidence type="ECO:0000313" key="4">
    <source>
        <dbReference type="EMBL" id="QNO43188.1"/>
    </source>
</evidence>
<feature type="region of interest" description="Disordered" evidence="1">
    <location>
        <begin position="1"/>
        <end position="62"/>
    </location>
</feature>
<reference evidence="4" key="1">
    <citation type="submission" date="2020-06" db="EMBL/GenBank/DDBJ databases">
        <title>Unique genomic features of the anaerobic methanotrophic archaea.</title>
        <authorList>
            <person name="Chadwick G.L."/>
            <person name="Skennerton C.T."/>
            <person name="Laso-Perez R."/>
            <person name="Leu A.O."/>
            <person name="Speth D.R."/>
            <person name="Yu H."/>
            <person name="Morgan-Lang C."/>
            <person name="Hatzenpichler R."/>
            <person name="Goudeau D."/>
            <person name="Malmstrom R."/>
            <person name="Brazelton W.J."/>
            <person name="Woyke T."/>
            <person name="Hallam S.J."/>
            <person name="Tyson G.W."/>
            <person name="Wegener G."/>
            <person name="Boetius A."/>
            <person name="Orphan V."/>
        </authorList>
    </citation>
    <scope>NUCLEOTIDE SEQUENCE</scope>
</reference>
<gene>
    <name evidence="6" type="ORF">BOCBCOEP_00002</name>
    <name evidence="4" type="ORF">CEGDBGHB_00010</name>
    <name evidence="3" type="ORF">HGKCJMEE_00025</name>
    <name evidence="5" type="ORF">IOFJOFCH_00003</name>
    <name evidence="2" type="ORF">LDHBDEKG_00010</name>
</gene>
<name>A0A7G9Y5A4_9EURY</name>
<organism evidence="4">
    <name type="scientific">Candidatus Methanogaster sp. ANME-2c ERB4</name>
    <dbReference type="NCBI Taxonomy" id="2759911"/>
    <lineage>
        <taxon>Archaea</taxon>
        <taxon>Methanobacteriati</taxon>
        <taxon>Methanobacteriota</taxon>
        <taxon>Stenosarchaea group</taxon>
        <taxon>Methanomicrobia</taxon>
        <taxon>Methanosarcinales</taxon>
        <taxon>ANME-2 cluster</taxon>
        <taxon>Candidatus Methanogasteraceae</taxon>
        <taxon>Candidatus Methanogaster</taxon>
    </lineage>
</organism>
<dbReference type="EMBL" id="MT630797">
    <property type="protein sequence ID" value="QNO43188.1"/>
    <property type="molecule type" value="Genomic_DNA"/>
</dbReference>
<evidence type="ECO:0000256" key="1">
    <source>
        <dbReference type="SAM" id="MobiDB-lite"/>
    </source>
</evidence>
<dbReference type="EMBL" id="MT630723">
    <property type="protein sequence ID" value="QNO42259.1"/>
    <property type="molecule type" value="Genomic_DNA"/>
</dbReference>
<dbReference type="EMBL" id="MT631141">
    <property type="protein sequence ID" value="QNO45673.1"/>
    <property type="molecule type" value="Genomic_DNA"/>
</dbReference>
<proteinExistence type="predicted"/>
<dbReference type="AlphaFoldDB" id="A0A7G9Y5A4"/>